<evidence type="ECO:0000259" key="5">
    <source>
        <dbReference type="Pfam" id="PF10502"/>
    </source>
</evidence>
<dbReference type="InterPro" id="IPR000223">
    <property type="entry name" value="Pept_S26A_signal_pept_1"/>
</dbReference>
<sequence>MAKKKKKKILKHQTEYRYNEEDEKTIFEEILGFVGTFLICSVVIILVTSLIIKPNVVSGRSMYPALQTDDRGFSNVLALATEGVERGDIVTANMVNEEDGKTYSVVKRVIGLPGETIECRDEKVCINGKELDESQYLDESFAKEWYNTNGYFNDSFGPVTLKEDEYFLMGDNRPISMDSRETGPVKKEDILAKDFMVLFPFSRFGYHE</sequence>
<dbReference type="OrthoDB" id="9802919at2"/>
<comment type="subcellular location">
    <subcellularLocation>
        <location evidence="1">Cell membrane</location>
        <topology evidence="1">Single-pass type II membrane protein</topology>
    </subcellularLocation>
    <subcellularLocation>
        <location evidence="4">Membrane</location>
        <topology evidence="4">Single-pass type II membrane protein</topology>
    </subcellularLocation>
</comment>
<dbReference type="InterPro" id="IPR036286">
    <property type="entry name" value="LexA/Signal_pep-like_sf"/>
</dbReference>
<dbReference type="GO" id="GO:0004252">
    <property type="term" value="F:serine-type endopeptidase activity"/>
    <property type="evidence" value="ECO:0007669"/>
    <property type="project" value="InterPro"/>
</dbReference>
<proteinExistence type="inferred from homology"/>
<dbReference type="EC" id="3.4.21.89" evidence="4"/>
<dbReference type="GO" id="GO:0005886">
    <property type="term" value="C:plasma membrane"/>
    <property type="evidence" value="ECO:0007669"/>
    <property type="project" value="UniProtKB-SubCell"/>
</dbReference>
<evidence type="ECO:0000313" key="6">
    <source>
        <dbReference type="EMBL" id="AMK55124.1"/>
    </source>
</evidence>
<keyword evidence="4 6" id="KW-0378">Hydrolase</keyword>
<evidence type="ECO:0000313" key="9">
    <source>
        <dbReference type="Proteomes" id="UP000186758"/>
    </source>
</evidence>
<dbReference type="NCBIfam" id="TIGR02227">
    <property type="entry name" value="sigpep_I_bact"/>
    <property type="match status" value="1"/>
</dbReference>
<evidence type="ECO:0000256" key="1">
    <source>
        <dbReference type="ARBA" id="ARBA00004401"/>
    </source>
</evidence>
<dbReference type="GeneID" id="78478595"/>
<organism evidence="6 8">
    <name type="scientific">Faecalibaculum rodentium</name>
    <dbReference type="NCBI Taxonomy" id="1702221"/>
    <lineage>
        <taxon>Bacteria</taxon>
        <taxon>Bacillati</taxon>
        <taxon>Bacillota</taxon>
        <taxon>Erysipelotrichia</taxon>
        <taxon>Erysipelotrichales</taxon>
        <taxon>Erysipelotrichaceae</taxon>
        <taxon>Faecalibaculum</taxon>
    </lineage>
</organism>
<feature type="domain" description="Peptidase S26" evidence="5">
    <location>
        <begin position="33"/>
        <end position="198"/>
    </location>
</feature>
<name>A0A140DWU7_9FIRM</name>
<evidence type="ECO:0000313" key="8">
    <source>
        <dbReference type="Proteomes" id="UP000069771"/>
    </source>
</evidence>
<feature type="active site" evidence="3">
    <location>
        <position position="107"/>
    </location>
</feature>
<dbReference type="EMBL" id="CP011391">
    <property type="protein sequence ID" value="AMK55124.1"/>
    <property type="molecule type" value="Genomic_DNA"/>
</dbReference>
<protein>
    <recommendedName>
        <fullName evidence="4">Signal peptidase I</fullName>
        <ecNumber evidence="4">3.4.21.89</ecNumber>
    </recommendedName>
</protein>
<dbReference type="GO" id="GO:0006465">
    <property type="term" value="P:signal peptide processing"/>
    <property type="evidence" value="ECO:0007669"/>
    <property type="project" value="InterPro"/>
</dbReference>
<dbReference type="SUPFAM" id="SSF51306">
    <property type="entry name" value="LexA/Signal peptidase"/>
    <property type="match status" value="1"/>
</dbReference>
<evidence type="ECO:0000256" key="2">
    <source>
        <dbReference type="ARBA" id="ARBA00009370"/>
    </source>
</evidence>
<keyword evidence="4" id="KW-0812">Transmembrane</keyword>
<dbReference type="Proteomes" id="UP000069771">
    <property type="component" value="Chromosome"/>
</dbReference>
<dbReference type="AlphaFoldDB" id="A0A140DWU7"/>
<feature type="transmembrane region" description="Helical" evidence="4">
    <location>
        <begin position="30"/>
        <end position="52"/>
    </location>
</feature>
<dbReference type="EMBL" id="MPJZ01000073">
    <property type="protein sequence ID" value="OLU44241.1"/>
    <property type="molecule type" value="Genomic_DNA"/>
</dbReference>
<dbReference type="RefSeq" id="WP_067558404.1">
    <property type="nucleotide sequence ID" value="NZ_CAJTBG010000008.1"/>
</dbReference>
<dbReference type="GO" id="GO:0009003">
    <property type="term" value="F:signal peptidase activity"/>
    <property type="evidence" value="ECO:0007669"/>
    <property type="project" value="UniProtKB-EC"/>
</dbReference>
<reference evidence="7 9" key="2">
    <citation type="submission" date="2016-11" db="EMBL/GenBank/DDBJ databases">
        <title>Description of two novel members of the family Erysipelotrichaceae: Ileibacterium lipovorans gen. nov., sp. nov. and Dubosiella newyorkensis, gen. nov., sp. nov.</title>
        <authorList>
            <person name="Cox L.M."/>
            <person name="Sohn J."/>
            <person name="Tyrrell K.L."/>
            <person name="Citron D.M."/>
            <person name="Lawson P.A."/>
            <person name="Patel N.B."/>
            <person name="Iizumi T."/>
            <person name="Perez-Perez G.I."/>
            <person name="Goldstein E.J."/>
            <person name="Blaser M.J."/>
        </authorList>
    </citation>
    <scope>NUCLEOTIDE SEQUENCE [LARGE SCALE GENOMIC DNA]</scope>
    <source>
        <strain evidence="7 9">NYU-BL-K8</strain>
    </source>
</reference>
<dbReference type="Proteomes" id="UP000186758">
    <property type="component" value="Unassembled WGS sequence"/>
</dbReference>
<dbReference type="STRING" id="1702221.AALO17_19900"/>
<gene>
    <name evidence="6" type="ORF">AALO17_19900</name>
    <name evidence="7" type="ORF">BO223_08690</name>
</gene>
<evidence type="ECO:0000256" key="4">
    <source>
        <dbReference type="RuleBase" id="RU362042"/>
    </source>
</evidence>
<comment type="similarity">
    <text evidence="2 4">Belongs to the peptidase S26 family.</text>
</comment>
<accession>A0A140DWU7</accession>
<dbReference type="PANTHER" id="PTHR43390">
    <property type="entry name" value="SIGNAL PEPTIDASE I"/>
    <property type="match status" value="1"/>
</dbReference>
<keyword evidence="4" id="KW-0472">Membrane</keyword>
<evidence type="ECO:0000313" key="7">
    <source>
        <dbReference type="EMBL" id="OLU44241.1"/>
    </source>
</evidence>
<dbReference type="PATRIC" id="fig|1702221.3.peg.1937"/>
<dbReference type="PANTHER" id="PTHR43390:SF1">
    <property type="entry name" value="CHLOROPLAST PROCESSING PEPTIDASE"/>
    <property type="match status" value="1"/>
</dbReference>
<dbReference type="PRINTS" id="PR00727">
    <property type="entry name" value="LEADERPTASE"/>
</dbReference>
<dbReference type="CDD" id="cd06530">
    <property type="entry name" value="S26_SPase_I"/>
    <property type="match status" value="1"/>
</dbReference>
<dbReference type="InterPro" id="IPR019533">
    <property type="entry name" value="Peptidase_S26"/>
</dbReference>
<keyword evidence="4" id="KW-1133">Transmembrane helix</keyword>
<dbReference type="Gene3D" id="2.10.109.10">
    <property type="entry name" value="Umud Fragment, subunit A"/>
    <property type="match status" value="1"/>
</dbReference>
<dbReference type="KEGG" id="fro:AALO17_19900"/>
<evidence type="ECO:0000256" key="3">
    <source>
        <dbReference type="PIRSR" id="PIRSR600223-1"/>
    </source>
</evidence>
<comment type="catalytic activity">
    <reaction evidence="4">
        <text>Cleavage of hydrophobic, N-terminal signal or leader sequences from secreted and periplasmic proteins.</text>
        <dbReference type="EC" id="3.4.21.89"/>
    </reaction>
</comment>
<reference evidence="6 8" key="1">
    <citation type="journal article" date="2016" name="Gut Pathog.">
        <title>Whole genome sequencing of "Faecalibaculum rodentium" ALO17, isolated from C57BL/6J laboratory mouse feces.</title>
        <authorList>
            <person name="Lim S."/>
            <person name="Chang D.H."/>
            <person name="Ahn S."/>
            <person name="Kim B.C."/>
        </authorList>
    </citation>
    <scope>NUCLEOTIDE SEQUENCE [LARGE SCALE GENOMIC DNA]</scope>
    <source>
        <strain evidence="6 8">Alo17</strain>
    </source>
</reference>
<dbReference type="Pfam" id="PF10502">
    <property type="entry name" value="Peptidase_S26"/>
    <property type="match status" value="1"/>
</dbReference>
<keyword evidence="8" id="KW-1185">Reference proteome</keyword>
<feature type="active site" evidence="3">
    <location>
        <position position="61"/>
    </location>
</feature>
<keyword evidence="4" id="KW-0645">Protease</keyword>